<dbReference type="EMBL" id="CVRY01000003">
    <property type="protein sequence ID" value="CRL62193.1"/>
    <property type="molecule type" value="Genomic_DNA"/>
</dbReference>
<dbReference type="GeneID" id="76521653"/>
<name>A0A0G4Q8H2_9GAMM</name>
<organism evidence="2 4">
    <name type="scientific">Proteus penneri</name>
    <dbReference type="NCBI Taxonomy" id="102862"/>
    <lineage>
        <taxon>Bacteria</taxon>
        <taxon>Pseudomonadati</taxon>
        <taxon>Pseudomonadota</taxon>
        <taxon>Gammaproteobacteria</taxon>
        <taxon>Enterobacterales</taxon>
        <taxon>Morganellaceae</taxon>
        <taxon>Proteus</taxon>
    </lineage>
</organism>
<dbReference type="Pfam" id="PF03009">
    <property type="entry name" value="GDPD"/>
    <property type="match status" value="1"/>
</dbReference>
<dbReference type="PANTHER" id="PTHR46211:SF1">
    <property type="entry name" value="GLYCEROPHOSPHODIESTER PHOSPHODIESTERASE, CYTOPLASMIC"/>
    <property type="match status" value="1"/>
</dbReference>
<protein>
    <submittedName>
        <fullName evidence="2">Glycerophosphoryl diester phosphodiesterase</fullName>
    </submittedName>
</protein>
<dbReference type="GO" id="GO:0006629">
    <property type="term" value="P:lipid metabolic process"/>
    <property type="evidence" value="ECO:0007669"/>
    <property type="project" value="InterPro"/>
</dbReference>
<evidence type="ECO:0000313" key="3">
    <source>
        <dbReference type="EMBL" id="MBJ2117814.1"/>
    </source>
</evidence>
<reference evidence="2" key="1">
    <citation type="submission" date="2015-06" db="EMBL/GenBank/DDBJ databases">
        <authorList>
            <person name="Urmite Genomes Urmite Genomes"/>
        </authorList>
    </citation>
    <scope>NUCLEOTIDE SEQUENCE [LARGE SCALE GENOMIC DNA]</scope>
    <source>
        <strain evidence="2">CSUR P1867</strain>
    </source>
</reference>
<dbReference type="PROSITE" id="PS51704">
    <property type="entry name" value="GP_PDE"/>
    <property type="match status" value="1"/>
</dbReference>
<dbReference type="RefSeq" id="WP_072063800.1">
    <property type="nucleotide sequence ID" value="NZ_CAXOKJ010000002.1"/>
</dbReference>
<dbReference type="SUPFAM" id="SSF51695">
    <property type="entry name" value="PLC-like phosphodiesterases"/>
    <property type="match status" value="1"/>
</dbReference>
<evidence type="ECO:0000313" key="2">
    <source>
        <dbReference type="EMBL" id="CRL62193.1"/>
    </source>
</evidence>
<dbReference type="AlphaFoldDB" id="A0A0G4Q8H2"/>
<reference evidence="3 5" key="3">
    <citation type="submission" date="2020-12" db="EMBL/GenBank/DDBJ databases">
        <title>Enhanced detection system for hospital associated transmission using whole genome sequencing surveillance.</title>
        <authorList>
            <person name="Harrison L.H."/>
            <person name="Van Tyne D."/>
            <person name="Marsh J.W."/>
            <person name="Griffith M.P."/>
            <person name="Snyder D.J."/>
            <person name="Cooper V.S."/>
            <person name="Mustapha M."/>
        </authorList>
    </citation>
    <scope>NUCLEOTIDE SEQUENCE [LARGE SCALE GENOMIC DNA]</scope>
    <source>
        <strain evidence="3 5">PR00195</strain>
    </source>
</reference>
<reference evidence="4" key="2">
    <citation type="submission" date="2015-06" db="EMBL/GenBank/DDBJ databases">
        <authorList>
            <person name="Urmite Genomes"/>
        </authorList>
    </citation>
    <scope>NUCLEOTIDE SEQUENCE [LARGE SCALE GENOMIC DNA]</scope>
    <source>
        <strain evidence="4">CSUR P1867</strain>
    </source>
</reference>
<evidence type="ECO:0000313" key="5">
    <source>
        <dbReference type="Proteomes" id="UP000619976"/>
    </source>
</evidence>
<proteinExistence type="predicted"/>
<dbReference type="EMBL" id="JAEKCB010000003">
    <property type="protein sequence ID" value="MBJ2117814.1"/>
    <property type="molecule type" value="Genomic_DNA"/>
</dbReference>
<gene>
    <name evidence="2" type="primary">ugpQ</name>
    <name evidence="2" type="ORF">BN1804_01849</name>
    <name evidence="3" type="ORF">JFQ69_09095</name>
</gene>
<dbReference type="Gene3D" id="3.20.20.190">
    <property type="entry name" value="Phosphatidylinositol (PI) phosphodiesterase"/>
    <property type="match status" value="1"/>
</dbReference>
<dbReference type="PANTHER" id="PTHR46211">
    <property type="entry name" value="GLYCEROPHOSPHORYL DIESTER PHOSPHODIESTERASE"/>
    <property type="match status" value="1"/>
</dbReference>
<dbReference type="GO" id="GO:0008081">
    <property type="term" value="F:phosphoric diester hydrolase activity"/>
    <property type="evidence" value="ECO:0007669"/>
    <property type="project" value="InterPro"/>
</dbReference>
<evidence type="ECO:0000313" key="4">
    <source>
        <dbReference type="Proteomes" id="UP000183920"/>
    </source>
</evidence>
<dbReference type="Proteomes" id="UP000619976">
    <property type="component" value="Unassembled WGS sequence"/>
</dbReference>
<accession>A0A0G4Q8H2</accession>
<evidence type="ECO:0000259" key="1">
    <source>
        <dbReference type="PROSITE" id="PS51704"/>
    </source>
</evidence>
<dbReference type="InterPro" id="IPR017946">
    <property type="entry name" value="PLC-like_Pdiesterase_TIM-brl"/>
</dbReference>
<feature type="domain" description="GP-PDE" evidence="1">
    <location>
        <begin position="1"/>
        <end position="239"/>
    </location>
</feature>
<sequence length="244" mass="27800">MKIAAHRGFSGKAPENTLAAFKMAIDFGCEWIETDVQLTADHVPVLIHDKTVNRCTNGQGAVRFHTLDDLHRLDAGSWFSSLYQGEKIPSLRQGLQLIKRSGTKLNIELKTWPDDDVERLCLAVSDMIKSADIPNEQILFSSFDTHALTVMKRFLPSIRRGQLWDEIPDNALETLKAIDGFSVHCNYKYLTQEQAQLLKQAGYEIYCYTPNNPEEVKDFEQWGVDMLITDMPDVYQPDIYDVAK</sequence>
<dbReference type="Proteomes" id="UP000183920">
    <property type="component" value="Unassembled WGS sequence"/>
</dbReference>
<keyword evidence="5" id="KW-1185">Reference proteome</keyword>
<dbReference type="InterPro" id="IPR030395">
    <property type="entry name" value="GP_PDE_dom"/>
</dbReference>